<protein>
    <submittedName>
        <fullName evidence="3">TolQ protein</fullName>
    </submittedName>
</protein>
<evidence type="ECO:0000313" key="3">
    <source>
        <dbReference type="EMBL" id="MEX5286041.1"/>
    </source>
</evidence>
<keyword evidence="2" id="KW-1133">Transmembrane helix</keyword>
<evidence type="ECO:0000256" key="2">
    <source>
        <dbReference type="SAM" id="Phobius"/>
    </source>
</evidence>
<reference evidence="3 4" key="1">
    <citation type="submission" date="2023-04" db="EMBL/GenBank/DDBJ databases">
        <title>Genome Sequence of Selenomonas sputigena ATCC 33150.</title>
        <authorList>
            <person name="Miller D.P."/>
            <person name="Anvari S."/>
            <person name="Polson S.W."/>
            <person name="Macdonald M."/>
            <person name="Mcdowell J.V."/>
        </authorList>
    </citation>
    <scope>NUCLEOTIDE SEQUENCE [LARGE SCALE GENOMIC DNA]</scope>
    <source>
        <strain evidence="3 4">ATCC 33150</strain>
    </source>
</reference>
<accession>A0ABV3X762</accession>
<keyword evidence="4" id="KW-1185">Reference proteome</keyword>
<keyword evidence="2" id="KW-0812">Transmembrane</keyword>
<feature type="region of interest" description="Disordered" evidence="1">
    <location>
        <begin position="65"/>
        <end position="86"/>
    </location>
</feature>
<organism evidence="3 4">
    <name type="scientific">Selenomonas sputigena</name>
    <dbReference type="NCBI Taxonomy" id="69823"/>
    <lineage>
        <taxon>Bacteria</taxon>
        <taxon>Bacillati</taxon>
        <taxon>Bacillota</taxon>
        <taxon>Negativicutes</taxon>
        <taxon>Selenomonadales</taxon>
        <taxon>Selenomonadaceae</taxon>
        <taxon>Selenomonas</taxon>
    </lineage>
</organism>
<evidence type="ECO:0000313" key="4">
    <source>
        <dbReference type="Proteomes" id="UP001559623"/>
    </source>
</evidence>
<feature type="transmembrane region" description="Helical" evidence="2">
    <location>
        <begin position="6"/>
        <end position="30"/>
    </location>
</feature>
<comment type="caution">
    <text evidence="3">The sequence shown here is derived from an EMBL/GenBank/DDBJ whole genome shotgun (WGS) entry which is preliminary data.</text>
</comment>
<keyword evidence="2" id="KW-0472">Membrane</keyword>
<sequence length="129" mass="14194">MEGKDGGFLAVEVAVLAFLLLAVAASFFVLERSVSLFARSEAETGAMFLAQEELAWAEREARLSGRPGRLPAGRSHGASENGTEFSVKTEFERKGADFPQLCRVRTRVDWQEKGKAQAFSLERTVRLGE</sequence>
<dbReference type="EMBL" id="JARVLH010000007">
    <property type="protein sequence ID" value="MEX5286041.1"/>
    <property type="molecule type" value="Genomic_DNA"/>
</dbReference>
<dbReference type="RefSeq" id="WP_368847815.1">
    <property type="nucleotide sequence ID" value="NZ_CP194411.1"/>
</dbReference>
<gene>
    <name evidence="3" type="ORF">QCO44_10435</name>
</gene>
<evidence type="ECO:0000256" key="1">
    <source>
        <dbReference type="SAM" id="MobiDB-lite"/>
    </source>
</evidence>
<proteinExistence type="predicted"/>
<dbReference type="Proteomes" id="UP001559623">
    <property type="component" value="Unassembled WGS sequence"/>
</dbReference>
<name>A0ABV3X762_9FIRM</name>